<keyword evidence="3 6" id="KW-0274">FAD</keyword>
<evidence type="ECO:0000256" key="7">
    <source>
        <dbReference type="SAM" id="MobiDB-lite"/>
    </source>
</evidence>
<evidence type="ECO:0000313" key="9">
    <source>
        <dbReference type="EMBL" id="GAA5814554.1"/>
    </source>
</evidence>
<comment type="catalytic activity">
    <reaction evidence="6">
        <text>2 R'C(R)SH + O2 = R'C(R)S-S(R)CR' + H2O2</text>
        <dbReference type="Rhea" id="RHEA:17357"/>
        <dbReference type="ChEBI" id="CHEBI:15379"/>
        <dbReference type="ChEBI" id="CHEBI:16240"/>
        <dbReference type="ChEBI" id="CHEBI:16520"/>
        <dbReference type="ChEBI" id="CHEBI:17412"/>
        <dbReference type="EC" id="1.8.3.2"/>
    </reaction>
</comment>
<accession>A0ABP9Z643</accession>
<dbReference type="Gene3D" id="1.20.120.310">
    <property type="entry name" value="ERV/ALR sulfhydryl oxidase domain"/>
    <property type="match status" value="1"/>
</dbReference>
<sequence length="195" mass="22047">MAEEKVHIDPVTGAKIPMKDGKPCRVCVDFKTWTKIEKGKGGEKTSKAAPVAATSTTSAAAAEANTTNTKTEPVITEEWKRNNCPADVKTLGRHTWTLLHTMAAYYPQKPEPQQKESMRSFFKAFSENYPCWFCKNDFQKDIAEEPINVASREALSEWLCRRHNKVNEKLGKKQFDCTKVFERWLTGPANGDCDK</sequence>
<keyword evidence="2 6" id="KW-0285">Flavoprotein</keyword>
<dbReference type="EMBL" id="BAABUK010000021">
    <property type="protein sequence ID" value="GAA5814554.1"/>
    <property type="molecule type" value="Genomic_DNA"/>
</dbReference>
<dbReference type="Proteomes" id="UP001473302">
    <property type="component" value="Unassembled WGS sequence"/>
</dbReference>
<dbReference type="InterPro" id="IPR017905">
    <property type="entry name" value="ERV/ALR_sulphydryl_oxidase"/>
</dbReference>
<reference evidence="9 10" key="1">
    <citation type="submission" date="2024-04" db="EMBL/GenBank/DDBJ databases">
        <title>genome sequences of Mucor flavus KT1a and Helicostylum pulchrum KT1b strains isolated from the surface of a dry-aged beef.</title>
        <authorList>
            <person name="Toyotome T."/>
            <person name="Hosono M."/>
            <person name="Torimaru M."/>
            <person name="Fukuda K."/>
            <person name="Mikami N."/>
        </authorList>
    </citation>
    <scope>NUCLEOTIDE SEQUENCE [LARGE SCALE GENOMIC DNA]</scope>
    <source>
        <strain evidence="9 10">KT1a</strain>
    </source>
</reference>
<keyword evidence="4 6" id="KW-0560">Oxidoreductase</keyword>
<dbReference type="PROSITE" id="PS51324">
    <property type="entry name" value="ERV_ALR"/>
    <property type="match status" value="1"/>
</dbReference>
<evidence type="ECO:0000259" key="8">
    <source>
        <dbReference type="PROSITE" id="PS51324"/>
    </source>
</evidence>
<keyword evidence="5" id="KW-1015">Disulfide bond</keyword>
<evidence type="ECO:0000256" key="6">
    <source>
        <dbReference type="RuleBase" id="RU371123"/>
    </source>
</evidence>
<evidence type="ECO:0000256" key="5">
    <source>
        <dbReference type="ARBA" id="ARBA00023157"/>
    </source>
</evidence>
<comment type="cofactor">
    <cofactor evidence="1 6">
        <name>FAD</name>
        <dbReference type="ChEBI" id="CHEBI:57692"/>
    </cofactor>
</comment>
<dbReference type="InterPro" id="IPR039799">
    <property type="entry name" value="ALR/ERV"/>
</dbReference>
<organism evidence="9 10">
    <name type="scientific">Mucor flavus</name>
    <dbReference type="NCBI Taxonomy" id="439312"/>
    <lineage>
        <taxon>Eukaryota</taxon>
        <taxon>Fungi</taxon>
        <taxon>Fungi incertae sedis</taxon>
        <taxon>Mucoromycota</taxon>
        <taxon>Mucoromycotina</taxon>
        <taxon>Mucoromycetes</taxon>
        <taxon>Mucorales</taxon>
        <taxon>Mucorineae</taxon>
        <taxon>Mucoraceae</taxon>
        <taxon>Mucor</taxon>
    </lineage>
</organism>
<dbReference type="EC" id="1.8.3.2" evidence="6"/>
<dbReference type="Pfam" id="PF04777">
    <property type="entry name" value="Evr1_Alr"/>
    <property type="match status" value="1"/>
</dbReference>
<evidence type="ECO:0000313" key="10">
    <source>
        <dbReference type="Proteomes" id="UP001473302"/>
    </source>
</evidence>
<dbReference type="SUPFAM" id="SSF69000">
    <property type="entry name" value="FAD-dependent thiol oxidase"/>
    <property type="match status" value="1"/>
</dbReference>
<feature type="compositionally biased region" description="Low complexity" evidence="7">
    <location>
        <begin position="47"/>
        <end position="70"/>
    </location>
</feature>
<keyword evidence="10" id="KW-1185">Reference proteome</keyword>
<evidence type="ECO:0000256" key="3">
    <source>
        <dbReference type="ARBA" id="ARBA00022827"/>
    </source>
</evidence>
<comment type="caution">
    <text evidence="9">The sequence shown here is derived from an EMBL/GenBank/DDBJ whole genome shotgun (WGS) entry which is preliminary data.</text>
</comment>
<evidence type="ECO:0000256" key="1">
    <source>
        <dbReference type="ARBA" id="ARBA00001974"/>
    </source>
</evidence>
<gene>
    <name evidence="9" type="ORF">MFLAVUS_008052</name>
</gene>
<feature type="region of interest" description="Disordered" evidence="7">
    <location>
        <begin position="39"/>
        <end position="70"/>
    </location>
</feature>
<evidence type="ECO:0000256" key="2">
    <source>
        <dbReference type="ARBA" id="ARBA00022630"/>
    </source>
</evidence>
<proteinExistence type="predicted"/>
<evidence type="ECO:0000256" key="4">
    <source>
        <dbReference type="ARBA" id="ARBA00023002"/>
    </source>
</evidence>
<dbReference type="PANTHER" id="PTHR12645:SF0">
    <property type="entry name" value="FAD-LINKED SULFHYDRYL OXIDASE ALR"/>
    <property type="match status" value="1"/>
</dbReference>
<name>A0ABP9Z643_9FUNG</name>
<dbReference type="InterPro" id="IPR036774">
    <property type="entry name" value="ERV/ALR_sulphydryl_oxid_sf"/>
</dbReference>
<feature type="domain" description="ERV/ALR sulfhydryl oxidase" evidence="8">
    <location>
        <begin position="84"/>
        <end position="184"/>
    </location>
</feature>
<dbReference type="PANTHER" id="PTHR12645">
    <property type="entry name" value="ALR/ERV"/>
    <property type="match status" value="1"/>
</dbReference>
<protein>
    <recommendedName>
        <fullName evidence="6">Sulfhydryl oxidase</fullName>
        <ecNumber evidence="6">1.8.3.2</ecNumber>
    </recommendedName>
</protein>